<dbReference type="PROSITE" id="PS51257">
    <property type="entry name" value="PROKAR_LIPOPROTEIN"/>
    <property type="match status" value="1"/>
</dbReference>
<feature type="chain" id="PRO_5021403622" evidence="1">
    <location>
        <begin position="32"/>
        <end position="422"/>
    </location>
</feature>
<reference evidence="3 4" key="1">
    <citation type="submission" date="2019-04" db="EMBL/GenBank/DDBJ databases">
        <authorList>
            <person name="Feng G."/>
            <person name="Zhang J."/>
            <person name="Zhu H."/>
        </authorList>
    </citation>
    <scope>NUCLEOTIDE SEQUENCE [LARGE SCALE GENOMIC DNA]</scope>
    <source>
        <strain evidence="3 4">JCM 19491</strain>
    </source>
</reference>
<dbReference type="RefSeq" id="WP_135531846.1">
    <property type="nucleotide sequence ID" value="NZ_SRKZ01000005.1"/>
</dbReference>
<dbReference type="InterPro" id="IPR037126">
    <property type="entry name" value="PdaC/RsiV-like_sf"/>
</dbReference>
<evidence type="ECO:0000313" key="3">
    <source>
        <dbReference type="EMBL" id="TGD78853.1"/>
    </source>
</evidence>
<feature type="signal peptide" evidence="1">
    <location>
        <begin position="1"/>
        <end position="31"/>
    </location>
</feature>
<organism evidence="3 4">
    <name type="scientific">Hymenobacter wooponensis</name>
    <dbReference type="NCBI Taxonomy" id="1525360"/>
    <lineage>
        <taxon>Bacteria</taxon>
        <taxon>Pseudomonadati</taxon>
        <taxon>Bacteroidota</taxon>
        <taxon>Cytophagia</taxon>
        <taxon>Cytophagales</taxon>
        <taxon>Hymenobacteraceae</taxon>
        <taxon>Hymenobacter</taxon>
    </lineage>
</organism>
<accession>A0A4Z0MGI5</accession>
<dbReference type="Gene3D" id="3.30.565.40">
    <property type="entry name" value="Fervidobacterium nodosum Rt17-B1 like"/>
    <property type="match status" value="1"/>
</dbReference>
<feature type="domain" description="DUF3298" evidence="2">
    <location>
        <begin position="325"/>
        <end position="401"/>
    </location>
</feature>
<evidence type="ECO:0000313" key="4">
    <source>
        <dbReference type="Proteomes" id="UP000298284"/>
    </source>
</evidence>
<protein>
    <submittedName>
        <fullName evidence="3">DUF3298 domain-containing protein</fullName>
    </submittedName>
</protein>
<evidence type="ECO:0000259" key="2">
    <source>
        <dbReference type="Pfam" id="PF11738"/>
    </source>
</evidence>
<dbReference type="OrthoDB" id="594879at2"/>
<dbReference type="AlphaFoldDB" id="A0A4Z0MGI5"/>
<dbReference type="Pfam" id="PF11738">
    <property type="entry name" value="DUF3298"/>
    <property type="match status" value="1"/>
</dbReference>
<evidence type="ECO:0000256" key="1">
    <source>
        <dbReference type="SAM" id="SignalP"/>
    </source>
</evidence>
<comment type="caution">
    <text evidence="3">The sequence shown here is derived from an EMBL/GenBank/DDBJ whole genome shotgun (WGS) entry which is preliminary data.</text>
</comment>
<dbReference type="Proteomes" id="UP000298284">
    <property type="component" value="Unassembled WGS sequence"/>
</dbReference>
<proteinExistence type="predicted"/>
<dbReference type="InterPro" id="IPR021729">
    <property type="entry name" value="DUF3298"/>
</dbReference>
<name>A0A4Z0MGI5_9BACT</name>
<sequence length="422" mass="46308">MSYKSRFRVVAVSWRLVAASGLGLFITACQSKTDTVATTATTLDEKQSSADASADSPGAWYRQYRALLPGSTDSITLHLQSFIPKQGSFATGRIMGYYASSDGHPYELWGEGVASSPDSLILTDGNLMQADEGAVQPTWRLKYVGTNLQGTRAGQAVQLRLLEPPEGIRFITRAFSDSIPARPNHTEDSILGRIRLHGLLPVSGTAQQPLQKAIVRGLRHDTVEAKPVPTLADFWRQQRSEFAKDYQEEVGPQVANAKADTTSDYSPVATLNYERENRTLILWNQGNLLSLGFFMYSYSGGAHGNYGTTVRSYDARTGRPLRYQDIFRANSEKQLEKLLGQYARPVLGLKPNQPLSDALFENTLPATHNVYLTSSGAVFVYAPYEVASFAQGEIHVFVPFSTLQPLLQPGLPVAGGPEVVRK</sequence>
<dbReference type="Gene3D" id="3.90.640.20">
    <property type="entry name" value="Heat-shock cognate protein, ATPase"/>
    <property type="match status" value="1"/>
</dbReference>
<keyword evidence="4" id="KW-1185">Reference proteome</keyword>
<gene>
    <name evidence="3" type="ORF">EU557_17915</name>
</gene>
<keyword evidence="1" id="KW-0732">Signal</keyword>
<dbReference type="EMBL" id="SRKZ01000005">
    <property type="protein sequence ID" value="TGD78853.1"/>
    <property type="molecule type" value="Genomic_DNA"/>
</dbReference>